<dbReference type="InterPro" id="IPR026444">
    <property type="entry name" value="Secre_tail"/>
</dbReference>
<dbReference type="InterPro" id="IPR010262">
    <property type="entry name" value="Arylsulfotransferase_bact"/>
</dbReference>
<evidence type="ECO:0000259" key="3">
    <source>
        <dbReference type="Pfam" id="PF18962"/>
    </source>
</evidence>
<evidence type="ECO:0000256" key="2">
    <source>
        <dbReference type="SAM" id="SignalP"/>
    </source>
</evidence>
<feature type="chain" id="PRO_5047533589" evidence="2">
    <location>
        <begin position="21"/>
        <end position="547"/>
    </location>
</feature>
<dbReference type="Pfam" id="PF18962">
    <property type="entry name" value="Por_Secre_tail"/>
    <property type="match status" value="1"/>
</dbReference>
<evidence type="ECO:0000313" key="5">
    <source>
        <dbReference type="Proteomes" id="UP001259492"/>
    </source>
</evidence>
<gene>
    <name evidence="4" type="ORF">RM697_07045</name>
</gene>
<protein>
    <submittedName>
        <fullName evidence="4">Aryl-sulfate sulfotransferase</fullName>
    </submittedName>
</protein>
<keyword evidence="5" id="KW-1185">Reference proteome</keyword>
<feature type="domain" description="Secretion system C-terminal sorting" evidence="3">
    <location>
        <begin position="479"/>
        <end position="545"/>
    </location>
</feature>
<name>A0ABU2YJP8_9FLAO</name>
<keyword evidence="1 2" id="KW-0732">Signal</keyword>
<evidence type="ECO:0000313" key="4">
    <source>
        <dbReference type="EMBL" id="MDT0558395.1"/>
    </source>
</evidence>
<organism evidence="4 5">
    <name type="scientific">Microcosmobacter mediterraneus</name>
    <dbReference type="NCBI Taxonomy" id="3075607"/>
    <lineage>
        <taxon>Bacteria</taxon>
        <taxon>Pseudomonadati</taxon>
        <taxon>Bacteroidota</taxon>
        <taxon>Flavobacteriia</taxon>
        <taxon>Flavobacteriales</taxon>
        <taxon>Flavobacteriaceae</taxon>
        <taxon>Microcosmobacter</taxon>
    </lineage>
</organism>
<dbReference type="InterPro" id="IPR053143">
    <property type="entry name" value="Arylsulfate_ST"/>
</dbReference>
<dbReference type="InterPro" id="IPR011047">
    <property type="entry name" value="Quinoprotein_ADH-like_sf"/>
</dbReference>
<dbReference type="SUPFAM" id="SSF50998">
    <property type="entry name" value="Quinoprotein alcohol dehydrogenase-like"/>
    <property type="match status" value="1"/>
</dbReference>
<dbReference type="Pfam" id="PF05935">
    <property type="entry name" value="Arylsulfotrans"/>
    <property type="match status" value="1"/>
</dbReference>
<dbReference type="PANTHER" id="PTHR35340:SF5">
    <property type="entry name" value="ASST-DOMAIN-CONTAINING PROTEIN"/>
    <property type="match status" value="1"/>
</dbReference>
<feature type="signal peptide" evidence="2">
    <location>
        <begin position="1"/>
        <end position="20"/>
    </location>
</feature>
<sequence>MKKKLLLICCFLVNIPFTTSQNTVGTISITNAVEEGYTLFTNHTEVFLINNCGQVVKQWTSDFPPGNAVYLLENGNILRAGRTSSTDITFGGQGGVIELFDWDGILLWRYFYDTPQHRQHHDVFPMPNGNILILAATVMTDTEAIQAGRDPNSLPDSELYNERIIEVEIVGFNQANIVWEWNINDHLVQDFDNTKDNFGDVSASPEKLDINFLNGGSGGANWLHINSIQYYPNLDQIVLSSRNLSEIWIIDHSTTTAEAATSSGGTYGKGGDLLYRWGNPQSYRQGTEIDRRLYGQHYPHFIDDGLNDAGKIILFNNGNGRNPSFSEAFIINPPTDAPGVYSYTPDTAYGPLSTDYNYLDPINPQDFFSNILSSAQRLPNGNTLICEGANGRLFEIDTNENLVWEYISPVHNISGLILTQEDDPGTIPNNTFRAIKYTPDYPAFLNRDLTPGNVIELNGNLNPCDNLDVNEFEIANISLYPNPVIDQLYLSGSSEVNSYILHDVLGNIVREKMLDAQSINFSSLNSGIYFLRLRSDNSSITKKIIKQ</sequence>
<evidence type="ECO:0000256" key="1">
    <source>
        <dbReference type="ARBA" id="ARBA00022729"/>
    </source>
</evidence>
<dbReference type="RefSeq" id="WP_311427163.1">
    <property type="nucleotide sequence ID" value="NZ_JAVRIA010000003.1"/>
</dbReference>
<dbReference type="NCBIfam" id="TIGR04183">
    <property type="entry name" value="Por_Secre_tail"/>
    <property type="match status" value="1"/>
</dbReference>
<dbReference type="Proteomes" id="UP001259492">
    <property type="component" value="Unassembled WGS sequence"/>
</dbReference>
<dbReference type="EMBL" id="JAVRIA010000003">
    <property type="protein sequence ID" value="MDT0558395.1"/>
    <property type="molecule type" value="Genomic_DNA"/>
</dbReference>
<comment type="caution">
    <text evidence="4">The sequence shown here is derived from an EMBL/GenBank/DDBJ whole genome shotgun (WGS) entry which is preliminary data.</text>
</comment>
<proteinExistence type="predicted"/>
<reference evidence="4 5" key="1">
    <citation type="submission" date="2023-09" db="EMBL/GenBank/DDBJ databases">
        <authorList>
            <person name="Rey-Velasco X."/>
        </authorList>
    </citation>
    <scope>NUCLEOTIDE SEQUENCE [LARGE SCALE GENOMIC DNA]</scope>
    <source>
        <strain evidence="4 5">W332</strain>
    </source>
</reference>
<accession>A0ABU2YJP8</accession>
<dbReference type="PANTHER" id="PTHR35340">
    <property type="entry name" value="PQQ ENZYME REPEAT PROTEIN-RELATED"/>
    <property type="match status" value="1"/>
</dbReference>